<keyword evidence="6" id="KW-1185">Reference proteome</keyword>
<dbReference type="Pfam" id="PF05997">
    <property type="entry name" value="Nop52"/>
    <property type="match status" value="1"/>
</dbReference>
<evidence type="ECO:0000313" key="6">
    <source>
        <dbReference type="Proteomes" id="UP000504631"/>
    </source>
</evidence>
<evidence type="ECO:0000313" key="7">
    <source>
        <dbReference type="RefSeq" id="XP_033351285.1"/>
    </source>
</evidence>
<name>A0A6J3KEK7_9HYME</name>
<proteinExistence type="inferred from homology"/>
<feature type="region of interest" description="Disordered" evidence="5">
    <location>
        <begin position="409"/>
        <end position="453"/>
    </location>
</feature>
<dbReference type="PANTHER" id="PTHR13026:SF0">
    <property type="entry name" value="RIBOSOMAL RNA PROCESSING 1B"/>
    <property type="match status" value="1"/>
</dbReference>
<keyword evidence="3" id="KW-0698">rRNA processing</keyword>
<accession>A0A6J3KEK7</accession>
<dbReference type="KEGG" id="bvk:117234311"/>
<reference evidence="7" key="1">
    <citation type="submission" date="2025-08" db="UniProtKB">
        <authorList>
            <consortium name="RefSeq"/>
        </authorList>
    </citation>
    <scope>IDENTIFICATION</scope>
    <source>
        <tissue evidence="7">Muscle</tissue>
    </source>
</reference>
<protein>
    <submittedName>
        <fullName evidence="7">Ribosomal RNA processing protein 1 homolog</fullName>
    </submittedName>
</protein>
<dbReference type="AlphaFoldDB" id="A0A6J3KEK7"/>
<dbReference type="GeneID" id="117234311"/>
<keyword evidence="4" id="KW-0539">Nucleus</keyword>
<gene>
    <name evidence="7" type="primary">LOC117234311</name>
</gene>
<evidence type="ECO:0000256" key="4">
    <source>
        <dbReference type="ARBA" id="ARBA00023242"/>
    </source>
</evidence>
<sequence>MAVRKARCIREPMQKSIQHVKHISSKQVNEKAKKAIVIAQEIKFARLLSCNDKVTRDRVLKNLKRWLIVRSQSTLSLTKADFMRLWKGLFYYMWMSDKPLIQEELAESLSKIVHCLKTKEVVLLYTECVLRTLGIEWFGIDQYRLDKFCMLVRRIIRQTFQKCKENLWDIEWVKDISEILEKLLVDPKICIGFTMHITEIYLEELAKISDGNIPENAVTEFIKPFISYLIPMDDERQIKHVMRHIFRYLIFQSDIGVDYMEKFKAWRSAGFPAGSIDAMEKIEVSDEEDNNITRDVDIYLEKQMKYNTEKPLDPRAGRIDVELPQIPFNPRQIADLLNKYKFHSLSTTKSRRQLRRLIKEFIELSDGKMPLGIKEIRIPKMQKKNTDIKSAAVRLLKFEQELYSDTLQEGRKRKKNKQLIQDESDKFSEEESENINDETNHENNTVEMNNDETIKKKREMKHKLDFTDNLINTNSQILDENNPSLKKRKSKTNDENKKIKLKKNKNIAAKTLNIVKQVKRKKSTKSKVTGKWNVSDNIEPSTLLMDNNSTKPCMEIDENSVTSNHEQRNNVHNKQPTWLVPILTKLENKKNETPISLKRKHEISTTTSSKKRVKIALHCNTAQHTSEYISQIRKSPAIPFDANKKPLAGVLKASPIPSPINPFYRKNI</sequence>
<dbReference type="Proteomes" id="UP000504631">
    <property type="component" value="Unplaced"/>
</dbReference>
<dbReference type="PANTHER" id="PTHR13026">
    <property type="entry name" value="NNP-1 PROTEIN NOVEL NUCLEAR PROTEIN 1 NOP52"/>
    <property type="match status" value="1"/>
</dbReference>
<comment type="similarity">
    <text evidence="2">Belongs to the RRP1 family.</text>
</comment>
<evidence type="ECO:0000256" key="1">
    <source>
        <dbReference type="ARBA" id="ARBA00004123"/>
    </source>
</evidence>
<evidence type="ECO:0000256" key="3">
    <source>
        <dbReference type="ARBA" id="ARBA00022552"/>
    </source>
</evidence>
<evidence type="ECO:0000256" key="5">
    <source>
        <dbReference type="SAM" id="MobiDB-lite"/>
    </source>
</evidence>
<comment type="subcellular location">
    <subcellularLocation>
        <location evidence="1">Nucleus</location>
    </subcellularLocation>
</comment>
<evidence type="ECO:0000256" key="2">
    <source>
        <dbReference type="ARBA" id="ARBA00006374"/>
    </source>
</evidence>
<feature type="region of interest" description="Disordered" evidence="5">
    <location>
        <begin position="477"/>
        <end position="498"/>
    </location>
</feature>
<dbReference type="GO" id="GO:0030688">
    <property type="term" value="C:preribosome, small subunit precursor"/>
    <property type="evidence" value="ECO:0007669"/>
    <property type="project" value="InterPro"/>
</dbReference>
<dbReference type="CTD" id="44391"/>
<dbReference type="InterPro" id="IPR010301">
    <property type="entry name" value="RRP1"/>
</dbReference>
<dbReference type="GO" id="GO:0005634">
    <property type="term" value="C:nucleus"/>
    <property type="evidence" value="ECO:0007669"/>
    <property type="project" value="UniProtKB-SubCell"/>
</dbReference>
<dbReference type="RefSeq" id="XP_033351285.1">
    <property type="nucleotide sequence ID" value="XM_033495394.1"/>
</dbReference>
<dbReference type="GO" id="GO:0006364">
    <property type="term" value="P:rRNA processing"/>
    <property type="evidence" value="ECO:0007669"/>
    <property type="project" value="UniProtKB-KW"/>
</dbReference>
<organism evidence="6 7">
    <name type="scientific">Bombus vosnesenskii</name>
    <dbReference type="NCBI Taxonomy" id="207650"/>
    <lineage>
        <taxon>Eukaryota</taxon>
        <taxon>Metazoa</taxon>
        <taxon>Ecdysozoa</taxon>
        <taxon>Arthropoda</taxon>
        <taxon>Hexapoda</taxon>
        <taxon>Insecta</taxon>
        <taxon>Pterygota</taxon>
        <taxon>Neoptera</taxon>
        <taxon>Endopterygota</taxon>
        <taxon>Hymenoptera</taxon>
        <taxon>Apocrita</taxon>
        <taxon>Aculeata</taxon>
        <taxon>Apoidea</taxon>
        <taxon>Anthophila</taxon>
        <taxon>Apidae</taxon>
        <taxon>Bombus</taxon>
        <taxon>Pyrobombus</taxon>
    </lineage>
</organism>